<keyword evidence="3" id="KW-1185">Reference proteome</keyword>
<dbReference type="InterPro" id="IPR058353">
    <property type="entry name" value="DUF8040"/>
</dbReference>
<organism evidence="2 3">
    <name type="scientific">Prunus persica</name>
    <name type="common">Peach</name>
    <name type="synonym">Amygdalus persica</name>
    <dbReference type="NCBI Taxonomy" id="3760"/>
    <lineage>
        <taxon>Eukaryota</taxon>
        <taxon>Viridiplantae</taxon>
        <taxon>Streptophyta</taxon>
        <taxon>Embryophyta</taxon>
        <taxon>Tracheophyta</taxon>
        <taxon>Spermatophyta</taxon>
        <taxon>Magnoliopsida</taxon>
        <taxon>eudicotyledons</taxon>
        <taxon>Gunneridae</taxon>
        <taxon>Pentapetalae</taxon>
        <taxon>rosids</taxon>
        <taxon>fabids</taxon>
        <taxon>Rosales</taxon>
        <taxon>Rosaceae</taxon>
        <taxon>Amygdaloideae</taxon>
        <taxon>Amygdaleae</taxon>
        <taxon>Prunus</taxon>
    </lineage>
</organism>
<dbReference type="PANTHER" id="PTHR22930:SF221">
    <property type="entry name" value="NUCLEASE HARBI1"/>
    <property type="match status" value="1"/>
</dbReference>
<reference evidence="2 3" key="1">
    <citation type="journal article" date="2013" name="Nat. Genet.">
        <title>The high-quality draft genome of peach (Prunus persica) identifies unique patterns of genetic diversity, domestication and genome evolution.</title>
        <authorList>
            <consortium name="International Peach Genome Initiative"/>
            <person name="Verde I."/>
            <person name="Abbott A.G."/>
            <person name="Scalabrin S."/>
            <person name="Jung S."/>
            <person name="Shu S."/>
            <person name="Marroni F."/>
            <person name="Zhebentyayeva T."/>
            <person name="Dettori M.T."/>
            <person name="Grimwood J."/>
            <person name="Cattonaro F."/>
            <person name="Zuccolo A."/>
            <person name="Rossini L."/>
            <person name="Jenkins J."/>
            <person name="Vendramin E."/>
            <person name="Meisel L.A."/>
            <person name="Decroocq V."/>
            <person name="Sosinski B."/>
            <person name="Prochnik S."/>
            <person name="Mitros T."/>
            <person name="Policriti A."/>
            <person name="Cipriani G."/>
            <person name="Dondini L."/>
            <person name="Ficklin S."/>
            <person name="Goodstein D.M."/>
            <person name="Xuan P."/>
            <person name="Del Fabbro C."/>
            <person name="Aramini V."/>
            <person name="Copetti D."/>
            <person name="Gonzalez S."/>
            <person name="Horner D.S."/>
            <person name="Falchi R."/>
            <person name="Lucas S."/>
            <person name="Mica E."/>
            <person name="Maldonado J."/>
            <person name="Lazzari B."/>
            <person name="Bielenberg D."/>
            <person name="Pirona R."/>
            <person name="Miculan M."/>
            <person name="Barakat A."/>
            <person name="Testolin R."/>
            <person name="Stella A."/>
            <person name="Tartarini S."/>
            <person name="Tonutti P."/>
            <person name="Arus P."/>
            <person name="Orellana A."/>
            <person name="Wells C."/>
            <person name="Main D."/>
            <person name="Vizzotto G."/>
            <person name="Silva H."/>
            <person name="Salamini F."/>
            <person name="Schmutz J."/>
            <person name="Morgante M."/>
            <person name="Rokhsar D.S."/>
        </authorList>
    </citation>
    <scope>NUCLEOTIDE SEQUENCE [LARGE SCALE GENOMIC DNA]</scope>
    <source>
        <strain evidence="3">cv. Nemared</strain>
    </source>
</reference>
<feature type="domain" description="DUF8040" evidence="1">
    <location>
        <begin position="56"/>
        <end position="143"/>
    </location>
</feature>
<name>A0A251R0D7_PRUPE</name>
<dbReference type="AlphaFoldDB" id="A0A251R0D7"/>
<sequence length="254" mass="30003">MQVVEGIHEIVEDDKVFVKAAYVLTERKNREMFVALRQANRQIMWLRKKLRDKLTDKWVMDVLNGHKIRCYEQFRMEKHVFIKLLETLTSAYDLKEVGDIPVVEVLFLIILGHGFTYRMVQERFQHSGETVSKWFGIILDVFCPMASYIISPQDPHFRRVPGKIKVDDRYWPYFKDCIGAIDGTHIPLVMPRARQVLYIERKGITTQSVMVVWNFNICFTFVWAGWESAVHNARIFMEALRRPILKFRHPPTGN</sequence>
<gene>
    <name evidence="2" type="ORF">PRUPE_1G198400</name>
</gene>
<evidence type="ECO:0000259" key="1">
    <source>
        <dbReference type="Pfam" id="PF26138"/>
    </source>
</evidence>
<protein>
    <recommendedName>
        <fullName evidence="1">DUF8040 domain-containing protein</fullName>
    </recommendedName>
</protein>
<dbReference type="Proteomes" id="UP000006882">
    <property type="component" value="Chromosome G1"/>
</dbReference>
<evidence type="ECO:0000313" key="3">
    <source>
        <dbReference type="Proteomes" id="UP000006882"/>
    </source>
</evidence>
<dbReference type="eggNOG" id="KOG4585">
    <property type="taxonomic scope" value="Eukaryota"/>
</dbReference>
<dbReference type="EMBL" id="CM007651">
    <property type="protein sequence ID" value="ONI29443.1"/>
    <property type="molecule type" value="Genomic_DNA"/>
</dbReference>
<accession>A0A251R0D7</accession>
<dbReference type="Pfam" id="PF26138">
    <property type="entry name" value="DUF8040"/>
    <property type="match status" value="1"/>
</dbReference>
<evidence type="ECO:0000313" key="2">
    <source>
        <dbReference type="EMBL" id="ONI29443.1"/>
    </source>
</evidence>
<dbReference type="Gramene" id="ONI29443">
    <property type="protein sequence ID" value="ONI29443"/>
    <property type="gene ID" value="PRUPE_1G198400"/>
</dbReference>
<dbReference type="InterPro" id="IPR045249">
    <property type="entry name" value="HARBI1-like"/>
</dbReference>
<proteinExistence type="predicted"/>
<dbReference type="PANTHER" id="PTHR22930">
    <property type="match status" value="1"/>
</dbReference>